<protein>
    <recommendedName>
        <fullName evidence="3">HEAT repeat-containing protein</fullName>
    </recommendedName>
</protein>
<dbReference type="OrthoDB" id="9134742at2"/>
<gene>
    <name evidence="1" type="ORF">GM1_041_00150</name>
</gene>
<sequence>MTAQLIRALADERASVRLQAAMAAGTDPDSALLDALIDRCRVEPDFYVRDMLTWAITRLPAAGTVPVLINELDSPIAQARSQSLHSLSKIGDHAAWPYITRDLLTDAEVEVARAAWRAAVIVVPVDERTGLAAILATQFGRGDTDVHRSLSRAFVELGSAAAPVVQAARRSSDPIVRGHAAATEQLMNDPESAFGFDVDAAKRIAALGAAADDM</sequence>
<dbReference type="AlphaFoldDB" id="M3VH50"/>
<evidence type="ECO:0000313" key="1">
    <source>
        <dbReference type="EMBL" id="GAC81644.1"/>
    </source>
</evidence>
<dbReference type="Gene3D" id="1.25.10.10">
    <property type="entry name" value="Leucine-rich Repeat Variant"/>
    <property type="match status" value="1"/>
</dbReference>
<comment type="caution">
    <text evidence="1">The sequence shown here is derived from an EMBL/GenBank/DDBJ whole genome shotgun (WGS) entry which is preliminary data.</text>
</comment>
<keyword evidence="2" id="KW-1185">Reference proteome</keyword>
<dbReference type="eggNOG" id="COG1413">
    <property type="taxonomic scope" value="Bacteria"/>
</dbReference>
<dbReference type="Proteomes" id="UP000035009">
    <property type="component" value="Unassembled WGS sequence"/>
</dbReference>
<dbReference type="SUPFAM" id="SSF48371">
    <property type="entry name" value="ARM repeat"/>
    <property type="match status" value="1"/>
</dbReference>
<name>M3VH50_GORML</name>
<evidence type="ECO:0008006" key="3">
    <source>
        <dbReference type="Google" id="ProtNLM"/>
    </source>
</evidence>
<dbReference type="InterPro" id="IPR011989">
    <property type="entry name" value="ARM-like"/>
</dbReference>
<dbReference type="EMBL" id="BAOP01000041">
    <property type="protein sequence ID" value="GAC81644.1"/>
    <property type="molecule type" value="Genomic_DNA"/>
</dbReference>
<proteinExistence type="predicted"/>
<reference evidence="1 2" key="1">
    <citation type="submission" date="2013-02" db="EMBL/GenBank/DDBJ databases">
        <title>Whole genome shotgun sequence of Gordonia malaquae NBRC 108250.</title>
        <authorList>
            <person name="Yoshida I."/>
            <person name="Hosoyama A."/>
            <person name="Tsuchikane K."/>
            <person name="Ando Y."/>
            <person name="Baba S."/>
            <person name="Ohji S."/>
            <person name="Hamada M."/>
            <person name="Tamura T."/>
            <person name="Yamazoe A."/>
            <person name="Yamazaki S."/>
            <person name="Fujita N."/>
        </authorList>
    </citation>
    <scope>NUCLEOTIDE SEQUENCE [LARGE SCALE GENOMIC DNA]</scope>
    <source>
        <strain evidence="1 2">NBRC 108250</strain>
    </source>
</reference>
<evidence type="ECO:0000313" key="2">
    <source>
        <dbReference type="Proteomes" id="UP000035009"/>
    </source>
</evidence>
<dbReference type="STRING" id="410332.SAMN04488550_4204"/>
<organism evidence="1 2">
    <name type="scientific">Gordonia malaquae NBRC 108250</name>
    <dbReference type="NCBI Taxonomy" id="1223542"/>
    <lineage>
        <taxon>Bacteria</taxon>
        <taxon>Bacillati</taxon>
        <taxon>Actinomycetota</taxon>
        <taxon>Actinomycetes</taxon>
        <taxon>Mycobacteriales</taxon>
        <taxon>Gordoniaceae</taxon>
        <taxon>Gordonia</taxon>
    </lineage>
</organism>
<accession>M3VH50</accession>
<dbReference type="InterPro" id="IPR016024">
    <property type="entry name" value="ARM-type_fold"/>
</dbReference>
<dbReference type="RefSeq" id="WP_008381582.1">
    <property type="nucleotide sequence ID" value="NZ_BAOP01000041.1"/>
</dbReference>
<dbReference type="Pfam" id="PF13646">
    <property type="entry name" value="HEAT_2"/>
    <property type="match status" value="1"/>
</dbReference>